<sequence length="436" mass="47744">MLLTAACGTAVTVYEVDRGILREGRKITSSSETEATCAVWNHNNRILVSSFENGLISINTMASQENTSVCNLAEGSVGENSCVNDLHLSSGSRYLISGGVDCVVRIWDLKRQNLKYAFAPCNSNVHSVSFAGQSDEYIAAGCESGDLYLYHAQHGSAAGVCQELEDTSAIHSVVSSPHPFLRNKLGCVYASGALRLWDLATMSLQTSLSRLHWAPATRVVFSPIHKHLVATSGLDKRVVFTDVGLSKEINCLESPHPITAMSMHPHGQVLATGTSTGHVLLYDLRNATSPLSIFQVGLSPVKSIQFSQEVPASRRYDSESSKSSFVMPPLQTSLINLVPPPLPPPAPTTTTSTPPSPVATGIASPLEWDDLRRELQDVKTSLSDEIQMVHLEILRQHQAQQMEFMQAMSDLKQEMHQLVLENQQLRQENERLKHSF</sequence>
<protein>
    <submittedName>
        <fullName evidence="6">Uncharacterized protein</fullName>
    </submittedName>
</protein>
<dbReference type="GO" id="GO:0043015">
    <property type="term" value="F:gamma-tubulin binding"/>
    <property type="evidence" value="ECO:0007669"/>
    <property type="project" value="TreeGrafter"/>
</dbReference>
<dbReference type="GO" id="GO:0000278">
    <property type="term" value="P:mitotic cell cycle"/>
    <property type="evidence" value="ECO:0007669"/>
    <property type="project" value="TreeGrafter"/>
</dbReference>
<proteinExistence type="predicted"/>
<dbReference type="InterPro" id="IPR019775">
    <property type="entry name" value="WD40_repeat_CS"/>
</dbReference>
<dbReference type="GO" id="GO:0036064">
    <property type="term" value="C:ciliary basal body"/>
    <property type="evidence" value="ECO:0007669"/>
    <property type="project" value="TreeGrafter"/>
</dbReference>
<dbReference type="PROSITE" id="PS50294">
    <property type="entry name" value="WD_REPEATS_REGION"/>
    <property type="match status" value="1"/>
</dbReference>
<dbReference type="EMBL" id="VJMJ01000382">
    <property type="protein sequence ID" value="KAF0721597.1"/>
    <property type="molecule type" value="Genomic_DNA"/>
</dbReference>
<feature type="compositionally biased region" description="Pro residues" evidence="5">
    <location>
        <begin position="338"/>
        <end position="347"/>
    </location>
</feature>
<dbReference type="GO" id="GO:0005813">
    <property type="term" value="C:centrosome"/>
    <property type="evidence" value="ECO:0007669"/>
    <property type="project" value="TreeGrafter"/>
</dbReference>
<dbReference type="VEuPathDB" id="FungiDB:AeMF1_004092"/>
<comment type="caution">
    <text evidence="6">The sequence shown here is derived from an EMBL/GenBank/DDBJ whole genome shotgun (WGS) entry which is preliminary data.</text>
</comment>
<dbReference type="InterPro" id="IPR036322">
    <property type="entry name" value="WD40_repeat_dom_sf"/>
</dbReference>
<dbReference type="GO" id="GO:0005737">
    <property type="term" value="C:cytoplasm"/>
    <property type="evidence" value="ECO:0007669"/>
    <property type="project" value="TreeGrafter"/>
</dbReference>
<keyword evidence="7" id="KW-1185">Reference proteome</keyword>
<dbReference type="PROSITE" id="PS50082">
    <property type="entry name" value="WD_REPEATS_2"/>
    <property type="match status" value="1"/>
</dbReference>
<organism evidence="6 7">
    <name type="scientific">Aphanomyces euteiches</name>
    <dbReference type="NCBI Taxonomy" id="100861"/>
    <lineage>
        <taxon>Eukaryota</taxon>
        <taxon>Sar</taxon>
        <taxon>Stramenopiles</taxon>
        <taxon>Oomycota</taxon>
        <taxon>Saprolegniomycetes</taxon>
        <taxon>Saprolegniales</taxon>
        <taxon>Verrucalvaceae</taxon>
        <taxon>Aphanomyces</taxon>
    </lineage>
</organism>
<dbReference type="InterPro" id="IPR015943">
    <property type="entry name" value="WD40/YVTN_repeat-like_dom_sf"/>
</dbReference>
<dbReference type="PROSITE" id="PS00678">
    <property type="entry name" value="WD_REPEATS_1"/>
    <property type="match status" value="1"/>
</dbReference>
<reference evidence="6 7" key="1">
    <citation type="submission" date="2019-07" db="EMBL/GenBank/DDBJ databases">
        <title>Genomics analysis of Aphanomyces spp. identifies a new class of oomycete effector associated with host adaptation.</title>
        <authorList>
            <person name="Gaulin E."/>
        </authorList>
    </citation>
    <scope>NUCLEOTIDE SEQUENCE [LARGE SCALE GENOMIC DNA]</scope>
    <source>
        <strain evidence="6 7">ATCC 201684</strain>
    </source>
</reference>
<evidence type="ECO:0000313" key="6">
    <source>
        <dbReference type="EMBL" id="KAF0721597.1"/>
    </source>
</evidence>
<dbReference type="PANTHER" id="PTHR44414:SF1">
    <property type="entry name" value="PROTEIN NEDD1"/>
    <property type="match status" value="1"/>
</dbReference>
<dbReference type="SUPFAM" id="SSF50978">
    <property type="entry name" value="WD40 repeat-like"/>
    <property type="match status" value="1"/>
</dbReference>
<evidence type="ECO:0000256" key="1">
    <source>
        <dbReference type="ARBA" id="ARBA00022574"/>
    </source>
</evidence>
<evidence type="ECO:0000313" key="7">
    <source>
        <dbReference type="Proteomes" id="UP000481153"/>
    </source>
</evidence>
<feature type="repeat" description="WD" evidence="3">
    <location>
        <begin position="76"/>
        <end position="117"/>
    </location>
</feature>
<keyword evidence="1 3" id="KW-0853">WD repeat</keyword>
<dbReference type="Gene3D" id="2.130.10.10">
    <property type="entry name" value="YVTN repeat-like/Quinoprotein amine dehydrogenase"/>
    <property type="match status" value="2"/>
</dbReference>
<feature type="region of interest" description="Disordered" evidence="5">
    <location>
        <begin position="336"/>
        <end position="365"/>
    </location>
</feature>
<keyword evidence="4" id="KW-0175">Coiled coil</keyword>
<dbReference type="GO" id="GO:0007020">
    <property type="term" value="P:microtubule nucleation"/>
    <property type="evidence" value="ECO:0007669"/>
    <property type="project" value="TreeGrafter"/>
</dbReference>
<accession>A0A6G0W3M7</accession>
<dbReference type="SMART" id="SM00320">
    <property type="entry name" value="WD40"/>
    <property type="match status" value="6"/>
</dbReference>
<dbReference type="GO" id="GO:0000922">
    <property type="term" value="C:spindle pole"/>
    <property type="evidence" value="ECO:0007669"/>
    <property type="project" value="TreeGrafter"/>
</dbReference>
<dbReference type="InterPro" id="IPR001680">
    <property type="entry name" value="WD40_rpt"/>
</dbReference>
<gene>
    <name evidence="6" type="ORF">Ae201684_019064</name>
</gene>
<dbReference type="GO" id="GO:0005814">
    <property type="term" value="C:centriole"/>
    <property type="evidence" value="ECO:0007669"/>
    <property type="project" value="TreeGrafter"/>
</dbReference>
<evidence type="ECO:0000256" key="4">
    <source>
        <dbReference type="SAM" id="Coils"/>
    </source>
</evidence>
<dbReference type="AlphaFoldDB" id="A0A6G0W3M7"/>
<evidence type="ECO:0000256" key="2">
    <source>
        <dbReference type="ARBA" id="ARBA00022737"/>
    </source>
</evidence>
<evidence type="ECO:0000256" key="3">
    <source>
        <dbReference type="PROSITE-ProRule" id="PRU00221"/>
    </source>
</evidence>
<dbReference type="Proteomes" id="UP000481153">
    <property type="component" value="Unassembled WGS sequence"/>
</dbReference>
<feature type="coiled-coil region" evidence="4">
    <location>
        <begin position="394"/>
        <end position="435"/>
    </location>
</feature>
<dbReference type="PANTHER" id="PTHR44414">
    <property type="entry name" value="PROTEIN NEDD1"/>
    <property type="match status" value="1"/>
</dbReference>
<dbReference type="InterPro" id="IPR052818">
    <property type="entry name" value="NEDD1_Spindle_Assembly"/>
</dbReference>
<name>A0A6G0W3M7_9STRA</name>
<evidence type="ECO:0000256" key="5">
    <source>
        <dbReference type="SAM" id="MobiDB-lite"/>
    </source>
</evidence>
<dbReference type="Pfam" id="PF00400">
    <property type="entry name" value="WD40"/>
    <property type="match status" value="2"/>
</dbReference>
<keyword evidence="2" id="KW-0677">Repeat</keyword>